<feature type="region of interest" description="Disordered" evidence="2">
    <location>
        <begin position="1"/>
        <end position="26"/>
    </location>
</feature>
<evidence type="ECO:0000313" key="4">
    <source>
        <dbReference type="Proteomes" id="UP000037460"/>
    </source>
</evidence>
<sequence>MGKVVQPPMAASPRCPAKMTMDDDDDDELAEKIAALRALHASDKKGNELAAQLMSDLPAPPPKEVLKAVKPRPPRKEADMPRLESLPRREPLAKDAGTPRGNETLSRRDALAKALEATWLESADEKEARLLKAAQGTLAAPKAAHDDESKPSVQRARRRESSASRSAARPADDEATEREKEVARLAAGAAKLRLQLAATEKAKLEQERLKEVDQMYARLKEKEAAKRAAARYDFATIELVRAPTREDRDHEFAQFMRRERMKKEDRKRPDQ</sequence>
<keyword evidence="1" id="KW-0175">Coiled coil</keyword>
<organism evidence="3 4">
    <name type="scientific">Chrysochromulina tobinii</name>
    <dbReference type="NCBI Taxonomy" id="1460289"/>
    <lineage>
        <taxon>Eukaryota</taxon>
        <taxon>Haptista</taxon>
        <taxon>Haptophyta</taxon>
        <taxon>Prymnesiophyceae</taxon>
        <taxon>Prymnesiales</taxon>
        <taxon>Chrysochromulinaceae</taxon>
        <taxon>Chrysochromulina</taxon>
    </lineage>
</organism>
<feature type="region of interest" description="Disordered" evidence="2">
    <location>
        <begin position="250"/>
        <end position="271"/>
    </location>
</feature>
<dbReference type="AlphaFoldDB" id="A0A0M0K5H4"/>
<reference evidence="4" key="1">
    <citation type="journal article" date="2015" name="PLoS Genet.">
        <title>Genome Sequence and Transcriptome Analyses of Chrysochromulina tobin: Metabolic Tools for Enhanced Algal Fitness in the Prominent Order Prymnesiales (Haptophyceae).</title>
        <authorList>
            <person name="Hovde B.T."/>
            <person name="Deodato C.R."/>
            <person name="Hunsperger H.M."/>
            <person name="Ryken S.A."/>
            <person name="Yost W."/>
            <person name="Jha R.K."/>
            <person name="Patterson J."/>
            <person name="Monnat R.J. Jr."/>
            <person name="Barlow S.B."/>
            <person name="Starkenburg S.R."/>
            <person name="Cattolico R.A."/>
        </authorList>
    </citation>
    <scope>NUCLEOTIDE SEQUENCE</scope>
    <source>
        <strain evidence="4">CCMP291</strain>
    </source>
</reference>
<comment type="caution">
    <text evidence="3">The sequence shown here is derived from an EMBL/GenBank/DDBJ whole genome shotgun (WGS) entry which is preliminary data.</text>
</comment>
<accession>A0A0M0K5H4</accession>
<gene>
    <name evidence="3" type="ORF">Ctob_008786</name>
</gene>
<name>A0A0M0K5H4_9EUKA</name>
<feature type="coiled-coil region" evidence="1">
    <location>
        <begin position="187"/>
        <end position="222"/>
    </location>
</feature>
<evidence type="ECO:0000256" key="2">
    <source>
        <dbReference type="SAM" id="MobiDB-lite"/>
    </source>
</evidence>
<dbReference type="EMBL" id="JWZX01001326">
    <property type="protein sequence ID" value="KOO34111.1"/>
    <property type="molecule type" value="Genomic_DNA"/>
</dbReference>
<dbReference type="Proteomes" id="UP000037460">
    <property type="component" value="Unassembled WGS sequence"/>
</dbReference>
<feature type="compositionally biased region" description="Basic and acidic residues" evidence="2">
    <location>
        <begin position="74"/>
        <end position="93"/>
    </location>
</feature>
<evidence type="ECO:0000256" key="1">
    <source>
        <dbReference type="SAM" id="Coils"/>
    </source>
</evidence>
<keyword evidence="4" id="KW-1185">Reference proteome</keyword>
<proteinExistence type="predicted"/>
<protein>
    <submittedName>
        <fullName evidence="3">Uncharacterized protein</fullName>
    </submittedName>
</protein>
<evidence type="ECO:0000313" key="3">
    <source>
        <dbReference type="EMBL" id="KOO34111.1"/>
    </source>
</evidence>
<feature type="region of interest" description="Disordered" evidence="2">
    <location>
        <begin position="132"/>
        <end position="181"/>
    </location>
</feature>
<feature type="region of interest" description="Disordered" evidence="2">
    <location>
        <begin position="55"/>
        <end position="109"/>
    </location>
</feature>